<dbReference type="PANTHER" id="PTHR22744:SF17">
    <property type="entry name" value="BTB DOMAIN-CONTAINING PROTEIN"/>
    <property type="match status" value="1"/>
</dbReference>
<reference evidence="2 3" key="1">
    <citation type="journal article" date="2018" name="IMA Fungus">
        <title>IMA Genome-F 9: Draft genome sequence of Annulohypoxylon stygium, Aspergillus mulundensis, Berkeleyomyces basicola (syn. Thielaviopsis basicola), Ceratocystis smalleyi, two Cercospora beticola strains, Coleophoma cylindrospora, Fusarium fracticaudum, Phialophora cf. hyalina, and Morchella septimelata.</title>
        <authorList>
            <person name="Wingfield B.D."/>
            <person name="Bills G.F."/>
            <person name="Dong Y."/>
            <person name="Huang W."/>
            <person name="Nel W.J."/>
            <person name="Swalarsk-Parry B.S."/>
            <person name="Vaghefi N."/>
            <person name="Wilken P.M."/>
            <person name="An Z."/>
            <person name="de Beer Z.W."/>
            <person name="De Vos L."/>
            <person name="Chen L."/>
            <person name="Duong T.A."/>
            <person name="Gao Y."/>
            <person name="Hammerbacher A."/>
            <person name="Kikkert J.R."/>
            <person name="Li Y."/>
            <person name="Li H."/>
            <person name="Li K."/>
            <person name="Li Q."/>
            <person name="Liu X."/>
            <person name="Ma X."/>
            <person name="Naidoo K."/>
            <person name="Pethybridge S.J."/>
            <person name="Sun J."/>
            <person name="Steenkamp E.T."/>
            <person name="van der Nest M.A."/>
            <person name="van Wyk S."/>
            <person name="Wingfield M.J."/>
            <person name="Xiong C."/>
            <person name="Yue Q."/>
            <person name="Zhang X."/>
        </authorList>
    </citation>
    <scope>NUCLEOTIDE SEQUENCE [LARGE SCALE GENOMIC DNA]</scope>
    <source>
        <strain evidence="2 3">DSM 5745</strain>
    </source>
</reference>
<dbReference type="GeneID" id="38121531"/>
<organism evidence="2 3">
    <name type="scientific">Aspergillus mulundensis</name>
    <dbReference type="NCBI Taxonomy" id="1810919"/>
    <lineage>
        <taxon>Eukaryota</taxon>
        <taxon>Fungi</taxon>
        <taxon>Dikarya</taxon>
        <taxon>Ascomycota</taxon>
        <taxon>Pezizomycotina</taxon>
        <taxon>Eurotiomycetes</taxon>
        <taxon>Eurotiomycetidae</taxon>
        <taxon>Eurotiales</taxon>
        <taxon>Aspergillaceae</taxon>
        <taxon>Aspergillus</taxon>
        <taxon>Aspergillus subgen. Nidulantes</taxon>
    </lineage>
</organism>
<dbReference type="PANTHER" id="PTHR22744">
    <property type="entry name" value="HELIX LOOP HELIX PROTEIN 21-RELATED"/>
    <property type="match status" value="1"/>
</dbReference>
<protein>
    <recommendedName>
        <fullName evidence="1">BTB domain-containing protein</fullName>
    </recommendedName>
</protein>
<dbReference type="STRING" id="1810919.A0A3D8QAT3"/>
<keyword evidence="3" id="KW-1185">Reference proteome</keyword>
<evidence type="ECO:0000313" key="2">
    <source>
        <dbReference type="EMBL" id="RDW58955.1"/>
    </source>
</evidence>
<dbReference type="PROSITE" id="PS50097">
    <property type="entry name" value="BTB"/>
    <property type="match status" value="2"/>
</dbReference>
<dbReference type="EMBL" id="PVWQ01000022">
    <property type="protein sequence ID" value="RDW58955.1"/>
    <property type="molecule type" value="Genomic_DNA"/>
</dbReference>
<comment type="caution">
    <text evidence="2">The sequence shown here is derived from an EMBL/GenBank/DDBJ whole genome shotgun (WGS) entry which is preliminary data.</text>
</comment>
<dbReference type="AlphaFoldDB" id="A0A3D8QAT3"/>
<evidence type="ECO:0000259" key="1">
    <source>
        <dbReference type="PROSITE" id="PS50097"/>
    </source>
</evidence>
<proteinExistence type="predicted"/>
<dbReference type="InterPro" id="IPR000210">
    <property type="entry name" value="BTB/POZ_dom"/>
</dbReference>
<gene>
    <name evidence="2" type="ORF">DSM5745_11161</name>
</gene>
<evidence type="ECO:0000313" key="3">
    <source>
        <dbReference type="Proteomes" id="UP000256690"/>
    </source>
</evidence>
<feature type="domain" description="BTB" evidence="1">
    <location>
        <begin position="10"/>
        <end position="83"/>
    </location>
</feature>
<dbReference type="SMART" id="SM00225">
    <property type="entry name" value="BTB"/>
    <property type="match status" value="2"/>
</dbReference>
<dbReference type="OrthoDB" id="5275938at2759"/>
<accession>A0A3D8QAT3</accession>
<dbReference type="Pfam" id="PF00651">
    <property type="entry name" value="BTB"/>
    <property type="match status" value="2"/>
</dbReference>
<dbReference type="InterPro" id="IPR011333">
    <property type="entry name" value="SKP1/BTB/POZ_sf"/>
</dbReference>
<dbReference type="SUPFAM" id="SSF54695">
    <property type="entry name" value="POZ domain"/>
    <property type="match status" value="2"/>
</dbReference>
<dbReference type="Proteomes" id="UP000256690">
    <property type="component" value="Unassembled WGS sequence"/>
</dbReference>
<dbReference type="CDD" id="cd18186">
    <property type="entry name" value="BTB_POZ_ZBTB_KLHL-like"/>
    <property type="match status" value="1"/>
</dbReference>
<name>A0A3D8QAT3_9EURO</name>
<feature type="domain" description="BTB" evidence="1">
    <location>
        <begin position="308"/>
        <end position="373"/>
    </location>
</feature>
<dbReference type="RefSeq" id="XP_026598252.1">
    <property type="nucleotide sequence ID" value="XM_026753177.1"/>
</dbReference>
<sequence>MAKFTFDPDGDILVTCGINTYRVSAKVLSAASPVFLAMFKPGSKEGSALRKQGSLTIDLLEDDPEVFRIFCNVAYHRANRLPRNPNPDLLRRLAVFIDKYRCCETFVFHGQIWLQQPINNPSAEELWMLLQLAYALRLPARFYHITSALVQIRSTSFHGWDFAVDNLGPIPIAILVVICANRALAHRLLDILDMKQEQLASRTADAITNLLGVLKIPFGSYPCSTYKDFIALYVGNLMDYGIMPGTTEYQRKSFWEIWDIAGGTTPIADFNSSVRHPSPLTSLSNHPTSDRPFPAPTEMAVEDYDSDGDIYARCGDRSFHLSSKNLSMASPVFKAMFQPRFKEGLAIKDHGHTELPLPDDDPEVFKVFCDIVYVKFDLAPKDPDPEFLRRMSVFIDKYMCREAFSYYGKVWLQQPMDGHTPEMLWKMLQFAYVVDLGPEFSAITRHMLLTKPMKCLDWEFAAEELGLIPDAILEILGTKSKLLTWEAETAITYKLDKYFSGMSSICDKCKAYIASYVIELANRGLLPGTACFREKDLLELIHVATDFPSSTYKRIDCNSPVGDCGKTLDQTELASGLRDRLVQCRDQEHALRISARYGNKNCMPTMAMSTTPAAEGRPTRSRPRFSQASPVFNAMFEPRFKEGLTISKDGRCEIDLSGDDNEARTLKLQFFFKPP</sequence>
<dbReference type="Gene3D" id="3.30.710.10">
    <property type="entry name" value="Potassium Channel Kv1.1, Chain A"/>
    <property type="match status" value="2"/>
</dbReference>